<keyword evidence="2" id="KW-0812">Transmembrane</keyword>
<organism evidence="3 4">
    <name type="scientific">Breoghania corrubedonensis</name>
    <dbReference type="NCBI Taxonomy" id="665038"/>
    <lineage>
        <taxon>Bacteria</taxon>
        <taxon>Pseudomonadati</taxon>
        <taxon>Pseudomonadota</taxon>
        <taxon>Alphaproteobacteria</taxon>
        <taxon>Hyphomicrobiales</taxon>
        <taxon>Stappiaceae</taxon>
        <taxon>Breoghania</taxon>
    </lineage>
</organism>
<evidence type="ECO:0000256" key="1">
    <source>
        <dbReference type="SAM" id="MobiDB-lite"/>
    </source>
</evidence>
<dbReference type="CDD" id="cd10936">
    <property type="entry name" value="CE4_DAC2"/>
    <property type="match status" value="1"/>
</dbReference>
<evidence type="ECO:0000256" key="2">
    <source>
        <dbReference type="SAM" id="Phobius"/>
    </source>
</evidence>
<dbReference type="SUPFAM" id="SSF88713">
    <property type="entry name" value="Glycoside hydrolase/deacetylase"/>
    <property type="match status" value="1"/>
</dbReference>
<dbReference type="Proteomes" id="UP000244081">
    <property type="component" value="Unassembled WGS sequence"/>
</dbReference>
<dbReference type="Gene3D" id="3.20.20.370">
    <property type="entry name" value="Glycoside hydrolase/deacetylase"/>
    <property type="match status" value="1"/>
</dbReference>
<evidence type="ECO:0000313" key="4">
    <source>
        <dbReference type="Proteomes" id="UP000244081"/>
    </source>
</evidence>
<dbReference type="EMBL" id="QAYG01000001">
    <property type="protein sequence ID" value="PTW62875.1"/>
    <property type="molecule type" value="Genomic_DNA"/>
</dbReference>
<feature type="region of interest" description="Disordered" evidence="1">
    <location>
        <begin position="81"/>
        <end position="102"/>
    </location>
</feature>
<dbReference type="InterPro" id="IPR006837">
    <property type="entry name" value="Divergent_DAC"/>
</dbReference>
<dbReference type="InterPro" id="IPR011330">
    <property type="entry name" value="Glyco_hydro/deAcase_b/a-brl"/>
</dbReference>
<protein>
    <recommendedName>
        <fullName evidence="5">Divergent polysaccharide deacetylase</fullName>
    </recommendedName>
</protein>
<dbReference type="Pfam" id="PF04748">
    <property type="entry name" value="Polysacc_deac_2"/>
    <property type="match status" value="1"/>
</dbReference>
<dbReference type="PANTHER" id="PTHR30105:SF2">
    <property type="entry name" value="DIVERGENT POLYSACCHARIDE DEACETYLASE SUPERFAMILY"/>
    <property type="match status" value="1"/>
</dbReference>
<name>A0A2T5VGJ9_9HYPH</name>
<comment type="caution">
    <text evidence="3">The sequence shown here is derived from an EMBL/GenBank/DDBJ whole genome shotgun (WGS) entry which is preliminary data.</text>
</comment>
<feature type="transmembrane region" description="Helical" evidence="2">
    <location>
        <begin position="21"/>
        <end position="44"/>
    </location>
</feature>
<dbReference type="RefSeq" id="WP_170122020.1">
    <property type="nucleotide sequence ID" value="NZ_QAYG01000001.1"/>
</dbReference>
<evidence type="ECO:0008006" key="5">
    <source>
        <dbReference type="Google" id="ProtNLM"/>
    </source>
</evidence>
<gene>
    <name evidence="3" type="ORF">C8N35_101923</name>
</gene>
<keyword evidence="2" id="KW-0472">Membrane</keyword>
<keyword evidence="4" id="KW-1185">Reference proteome</keyword>
<sequence length="389" mass="41375">MAGDDLTAPLGLGIGKRRFRIPLGLIGIVIITVLTVTVGIWVAVVDDPYGGEPSAVVVLNKTSVSGVSARDITVVGIRPDVGEDGKPLAQPGEGHGDGGPRFEPVLPPAGAVLNPSEGDVQALTVDPDARIAESGRYGILPKMADNGARALDFYARPFDNEAVGVARIAIVVGGLGLSEAGTNLALEKLPSDVTLAFAPYGDNLKDWQARARQDGHELLLQVPLEPFDYPDNDPGPHTLLVDQSHQQNIDRLHWLMSRITNYVGVVNQMGGRFTSAPEALQPVLEEVGRRGLMYLDDGSSSRSVASSLANTTNTPFLRADLAIDRNPSRDEIDARLLELEAVARTKGFAVGYASALPVSIDRISQWAKSLQARGLQLVPLTAGVRHNNS</sequence>
<accession>A0A2T5VGJ9</accession>
<evidence type="ECO:0000313" key="3">
    <source>
        <dbReference type="EMBL" id="PTW62875.1"/>
    </source>
</evidence>
<proteinExistence type="predicted"/>
<keyword evidence="2" id="KW-1133">Transmembrane helix</keyword>
<dbReference type="GO" id="GO:0005975">
    <property type="term" value="P:carbohydrate metabolic process"/>
    <property type="evidence" value="ECO:0007669"/>
    <property type="project" value="InterPro"/>
</dbReference>
<reference evidence="3 4" key="1">
    <citation type="submission" date="2018-04" db="EMBL/GenBank/DDBJ databases">
        <title>Genomic Encyclopedia of Archaeal and Bacterial Type Strains, Phase II (KMG-II): from individual species to whole genera.</title>
        <authorList>
            <person name="Goeker M."/>
        </authorList>
    </citation>
    <scope>NUCLEOTIDE SEQUENCE [LARGE SCALE GENOMIC DNA]</scope>
    <source>
        <strain evidence="3 4">DSM 23382</strain>
    </source>
</reference>
<dbReference type="AlphaFoldDB" id="A0A2T5VGJ9"/>
<dbReference type="PANTHER" id="PTHR30105">
    <property type="entry name" value="UNCHARACTERIZED YIBQ-RELATED"/>
    <property type="match status" value="1"/>
</dbReference>